<dbReference type="eggNOG" id="COG1670">
    <property type="taxonomic scope" value="Bacteria"/>
</dbReference>
<dbReference type="HOGENOM" id="CLU_013985_19_1_12"/>
<accession>G8QR90</accession>
<dbReference type="PANTHER" id="PTHR43415">
    <property type="entry name" value="SPERMIDINE N(1)-ACETYLTRANSFERASE"/>
    <property type="match status" value="1"/>
</dbReference>
<dbReference type="GO" id="GO:0016747">
    <property type="term" value="F:acyltransferase activity, transferring groups other than amino-acyl groups"/>
    <property type="evidence" value="ECO:0007669"/>
    <property type="project" value="InterPro"/>
</dbReference>
<keyword evidence="3" id="KW-1185">Reference proteome</keyword>
<gene>
    <name evidence="2" type="ordered locus">SpiGrapes_3281</name>
</gene>
<dbReference type="Proteomes" id="UP000005632">
    <property type="component" value="Chromosome"/>
</dbReference>
<evidence type="ECO:0000313" key="2">
    <source>
        <dbReference type="EMBL" id="AEV31025.1"/>
    </source>
</evidence>
<reference evidence="2 3" key="1">
    <citation type="submission" date="2011-11" db="EMBL/GenBank/DDBJ databases">
        <title>Complete sequence of Spirochaeta sp. grapes.</title>
        <authorList>
            <consortium name="US DOE Joint Genome Institute"/>
            <person name="Lucas S."/>
            <person name="Han J."/>
            <person name="Lapidus A."/>
            <person name="Cheng J.-F."/>
            <person name="Goodwin L."/>
            <person name="Pitluck S."/>
            <person name="Peters L."/>
            <person name="Ovchinnikova G."/>
            <person name="Munk A.C."/>
            <person name="Detter J.C."/>
            <person name="Han C."/>
            <person name="Tapia R."/>
            <person name="Land M."/>
            <person name="Hauser L."/>
            <person name="Kyrpides N."/>
            <person name="Ivanova N."/>
            <person name="Pagani I."/>
            <person name="Ritalahtilisa K."/>
            <person name="Loeffler F."/>
            <person name="Woyke T."/>
        </authorList>
    </citation>
    <scope>NUCLEOTIDE SEQUENCE [LARGE SCALE GENOMIC DNA]</scope>
    <source>
        <strain evidence="3">ATCC BAA-1885 / DSM 22778 / Grapes</strain>
    </source>
</reference>
<dbReference type="InterPro" id="IPR016181">
    <property type="entry name" value="Acyl_CoA_acyltransferase"/>
</dbReference>
<protein>
    <submittedName>
        <fullName evidence="2">Acetyltransferase, ribosomal protein N-acetylase</fullName>
    </submittedName>
</protein>
<evidence type="ECO:0000259" key="1">
    <source>
        <dbReference type="PROSITE" id="PS51186"/>
    </source>
</evidence>
<dbReference type="SUPFAM" id="SSF55729">
    <property type="entry name" value="Acyl-CoA N-acyltransferases (Nat)"/>
    <property type="match status" value="1"/>
</dbReference>
<dbReference type="PANTHER" id="PTHR43415:SF3">
    <property type="entry name" value="GNAT-FAMILY ACETYLTRANSFERASE"/>
    <property type="match status" value="1"/>
</dbReference>
<organism evidence="2 3">
    <name type="scientific">Sphaerochaeta pleomorpha (strain ATCC BAA-1885 / DSM 22778 / Grapes)</name>
    <dbReference type="NCBI Taxonomy" id="158190"/>
    <lineage>
        <taxon>Bacteria</taxon>
        <taxon>Pseudomonadati</taxon>
        <taxon>Spirochaetota</taxon>
        <taxon>Spirochaetia</taxon>
        <taxon>Spirochaetales</taxon>
        <taxon>Sphaerochaetaceae</taxon>
        <taxon>Sphaerochaeta</taxon>
    </lineage>
</organism>
<dbReference type="GO" id="GO:0005840">
    <property type="term" value="C:ribosome"/>
    <property type="evidence" value="ECO:0007669"/>
    <property type="project" value="UniProtKB-KW"/>
</dbReference>
<dbReference type="OrthoDB" id="9802340at2"/>
<dbReference type="KEGG" id="sgp:SpiGrapes_3281"/>
<dbReference type="PROSITE" id="PS51186">
    <property type="entry name" value="GNAT"/>
    <property type="match status" value="1"/>
</dbReference>
<evidence type="ECO:0000313" key="3">
    <source>
        <dbReference type="Proteomes" id="UP000005632"/>
    </source>
</evidence>
<dbReference type="AlphaFoldDB" id="G8QR90"/>
<dbReference type="Pfam" id="PF00583">
    <property type="entry name" value="Acetyltransf_1"/>
    <property type="match status" value="1"/>
</dbReference>
<proteinExistence type="predicted"/>
<sequence>MITVREATKEDAALILPFMATVGGESDNLVTDEKGLPFSLGQEEAYLQHKQGSKNNIQLLAFEGNVLVGSAGCDTSSRQRICHGGEIGISVLKAYWNKGVGTLLLSNLVQWARNSETGLRKLSLTVRADNVRAIALYKRFGFVEEGKVKRLLQINGVFYDGITMVLLID</sequence>
<dbReference type="InterPro" id="IPR000182">
    <property type="entry name" value="GNAT_dom"/>
</dbReference>
<dbReference type="CDD" id="cd04301">
    <property type="entry name" value="NAT_SF"/>
    <property type="match status" value="1"/>
</dbReference>
<keyword evidence="2" id="KW-0687">Ribonucleoprotein</keyword>
<dbReference type="STRING" id="158190.SpiGrapes_3281"/>
<dbReference type="RefSeq" id="WP_014271864.1">
    <property type="nucleotide sequence ID" value="NC_016633.1"/>
</dbReference>
<keyword evidence="2" id="KW-0808">Transferase</keyword>
<feature type="domain" description="N-acetyltransferase" evidence="1">
    <location>
        <begin position="2"/>
        <end position="169"/>
    </location>
</feature>
<dbReference type="Gene3D" id="3.40.630.30">
    <property type="match status" value="1"/>
</dbReference>
<name>G8QR90_SPHPG</name>
<dbReference type="EMBL" id="CP003155">
    <property type="protein sequence ID" value="AEV31025.1"/>
    <property type="molecule type" value="Genomic_DNA"/>
</dbReference>
<keyword evidence="2" id="KW-0689">Ribosomal protein</keyword>